<dbReference type="InterPro" id="IPR003136">
    <property type="entry name" value="Cytidylate_kin"/>
</dbReference>
<dbReference type="HAMAP" id="MF_00238">
    <property type="entry name" value="Cytidyl_kinase_type1"/>
    <property type="match status" value="1"/>
</dbReference>
<dbReference type="InterPro" id="IPR002123">
    <property type="entry name" value="Plipid/glycerol_acylTrfase"/>
</dbReference>
<evidence type="ECO:0000259" key="12">
    <source>
        <dbReference type="SMART" id="SM00563"/>
    </source>
</evidence>
<keyword evidence="7" id="KW-0012">Acyltransferase</keyword>
<dbReference type="Gene3D" id="3.40.50.300">
    <property type="entry name" value="P-loop containing nucleotide triphosphate hydrolases"/>
    <property type="match status" value="1"/>
</dbReference>
<dbReference type="InterPro" id="IPR027417">
    <property type="entry name" value="P-loop_NTPase"/>
</dbReference>
<dbReference type="PANTHER" id="PTHR10434">
    <property type="entry name" value="1-ACYL-SN-GLYCEROL-3-PHOSPHATE ACYLTRANSFERASE"/>
    <property type="match status" value="1"/>
</dbReference>
<evidence type="ECO:0000256" key="1">
    <source>
        <dbReference type="ARBA" id="ARBA00005189"/>
    </source>
</evidence>
<keyword evidence="3 10" id="KW-0808">Transferase</keyword>
<comment type="catalytic activity">
    <reaction evidence="9 10">
        <text>CMP + ATP = CDP + ADP</text>
        <dbReference type="Rhea" id="RHEA:11600"/>
        <dbReference type="ChEBI" id="CHEBI:30616"/>
        <dbReference type="ChEBI" id="CHEBI:58069"/>
        <dbReference type="ChEBI" id="CHEBI:60377"/>
        <dbReference type="ChEBI" id="CHEBI:456216"/>
        <dbReference type="EC" id="2.7.4.25"/>
    </reaction>
</comment>
<reference evidence="14" key="1">
    <citation type="journal article" date="2019" name="Int. J. Syst. Evol. Microbiol.">
        <title>The Global Catalogue of Microorganisms (GCM) 10K type strain sequencing project: providing services to taxonomists for standard genome sequencing and annotation.</title>
        <authorList>
            <consortium name="The Broad Institute Genomics Platform"/>
            <consortium name="The Broad Institute Genome Sequencing Center for Infectious Disease"/>
            <person name="Wu L."/>
            <person name="Ma J."/>
        </authorList>
    </citation>
    <scope>NUCLEOTIDE SEQUENCE [LARGE SCALE GENOMIC DNA]</scope>
    <source>
        <strain evidence="14">CGMCC 4.7106</strain>
    </source>
</reference>
<dbReference type="RefSeq" id="WP_386818324.1">
    <property type="nucleotide sequence ID" value="NZ_JBHUIT010000002.1"/>
</dbReference>
<proteinExistence type="inferred from homology"/>
<sequence length="433" mass="47431">MNHHAIAIDGPAASGKSTMARALAERLGLVMVNSGAMYRAVTWKVLEEKINPTDAAAVRELVGRIRIDCGHDGTFSTISIDGVDPTPFLRSAEVNANVSAISAIPEVREKLVALQRDYLKSTHVVMEGRDIGSVVFPETPFKIYIDADPSVRNHRRSDDGEVDSVETRDAADSSRTTAPLVIADGATVLDTSKLSIEGAIKAAIDILRAQGFPMKQSETLKITGEEPDHAPMMRWIYWLGWMSFGAAYRTLFGLRIIGRENIIHNGPVLIASNHQSFLDPPLIGNLYKTEMVFFARKTLFKGIGKWLYPKWNAIPVDQDRPDMSSMKTVIRKLKEGWRVLVFPEGARTLDGEIGQAASGIGLIAAKAGVPIQPVRIFGADEALPRGSGKIRFARITVKVGRPIVLTPEELKSYSGKTGYEALTNRIMDAIKDL</sequence>
<evidence type="ECO:0000256" key="7">
    <source>
        <dbReference type="ARBA" id="ARBA00023315"/>
    </source>
</evidence>
<evidence type="ECO:0000256" key="9">
    <source>
        <dbReference type="ARBA" id="ARBA00048478"/>
    </source>
</evidence>
<keyword evidence="14" id="KW-1185">Reference proteome</keyword>
<keyword evidence="4 10" id="KW-0547">Nucleotide-binding</keyword>
<evidence type="ECO:0000256" key="6">
    <source>
        <dbReference type="ARBA" id="ARBA00022840"/>
    </source>
</evidence>
<dbReference type="CDD" id="cd02020">
    <property type="entry name" value="CMPK"/>
    <property type="match status" value="1"/>
</dbReference>
<evidence type="ECO:0000256" key="10">
    <source>
        <dbReference type="HAMAP-Rule" id="MF_00238"/>
    </source>
</evidence>
<evidence type="ECO:0000256" key="5">
    <source>
        <dbReference type="ARBA" id="ARBA00022777"/>
    </source>
</evidence>
<dbReference type="Pfam" id="PF02224">
    <property type="entry name" value="Cytidylate_kin"/>
    <property type="match status" value="1"/>
</dbReference>
<keyword evidence="6 10" id="KW-0067">ATP-binding</keyword>
<dbReference type="PANTHER" id="PTHR10434:SF11">
    <property type="entry name" value="1-ACYL-SN-GLYCEROL-3-PHOSPHATE ACYLTRANSFERASE"/>
    <property type="match status" value="1"/>
</dbReference>
<evidence type="ECO:0000313" key="14">
    <source>
        <dbReference type="Proteomes" id="UP001597375"/>
    </source>
</evidence>
<comment type="subcellular location">
    <subcellularLocation>
        <location evidence="10">Cytoplasm</location>
    </subcellularLocation>
</comment>
<evidence type="ECO:0000256" key="4">
    <source>
        <dbReference type="ARBA" id="ARBA00022741"/>
    </source>
</evidence>
<dbReference type="CDD" id="cd07989">
    <property type="entry name" value="LPLAT_AGPAT-like"/>
    <property type="match status" value="1"/>
</dbReference>
<gene>
    <name evidence="10 13" type="primary">cmk</name>
    <name evidence="13" type="ORF">ACFSSA_03185</name>
</gene>
<feature type="domain" description="Phospholipid/glycerol acyltransferase" evidence="12">
    <location>
        <begin position="268"/>
        <end position="379"/>
    </location>
</feature>
<dbReference type="GO" id="GO:0016301">
    <property type="term" value="F:kinase activity"/>
    <property type="evidence" value="ECO:0007669"/>
    <property type="project" value="UniProtKB-KW"/>
</dbReference>
<evidence type="ECO:0000256" key="11">
    <source>
        <dbReference type="SAM" id="MobiDB-lite"/>
    </source>
</evidence>
<dbReference type="EMBL" id="JBHUIT010000002">
    <property type="protein sequence ID" value="MFD2255668.1"/>
    <property type="molecule type" value="Genomic_DNA"/>
</dbReference>
<keyword evidence="10" id="KW-0963">Cytoplasm</keyword>
<dbReference type="Pfam" id="PF01553">
    <property type="entry name" value="Acyltransferase"/>
    <property type="match status" value="1"/>
</dbReference>
<comment type="similarity">
    <text evidence="2 10">Belongs to the cytidylate kinase family. Type 1 subfamily.</text>
</comment>
<dbReference type="NCBIfam" id="TIGR00017">
    <property type="entry name" value="cmk"/>
    <property type="match status" value="1"/>
</dbReference>
<comment type="catalytic activity">
    <reaction evidence="8 10">
        <text>dCMP + ATP = dCDP + ADP</text>
        <dbReference type="Rhea" id="RHEA:25094"/>
        <dbReference type="ChEBI" id="CHEBI:30616"/>
        <dbReference type="ChEBI" id="CHEBI:57566"/>
        <dbReference type="ChEBI" id="CHEBI:58593"/>
        <dbReference type="ChEBI" id="CHEBI:456216"/>
        <dbReference type="EC" id="2.7.4.25"/>
    </reaction>
</comment>
<dbReference type="SUPFAM" id="SSF69593">
    <property type="entry name" value="Glycerol-3-phosphate (1)-acyltransferase"/>
    <property type="match status" value="1"/>
</dbReference>
<evidence type="ECO:0000256" key="8">
    <source>
        <dbReference type="ARBA" id="ARBA00047615"/>
    </source>
</evidence>
<dbReference type="SUPFAM" id="SSF52540">
    <property type="entry name" value="P-loop containing nucleoside triphosphate hydrolases"/>
    <property type="match status" value="1"/>
</dbReference>
<dbReference type="Proteomes" id="UP001597375">
    <property type="component" value="Unassembled WGS sequence"/>
</dbReference>
<evidence type="ECO:0000256" key="2">
    <source>
        <dbReference type="ARBA" id="ARBA00009427"/>
    </source>
</evidence>
<keyword evidence="5 10" id="KW-0418">Kinase</keyword>
<dbReference type="SMART" id="SM00563">
    <property type="entry name" value="PlsC"/>
    <property type="match status" value="1"/>
</dbReference>
<comment type="caution">
    <text evidence="13">The sequence shown here is derived from an EMBL/GenBank/DDBJ whole genome shotgun (WGS) entry which is preliminary data.</text>
</comment>
<name>A0ABW5D3M1_9BACT</name>
<organism evidence="13 14">
    <name type="scientific">Luteolibacter algae</name>
    <dbReference type="NCBI Taxonomy" id="454151"/>
    <lineage>
        <taxon>Bacteria</taxon>
        <taxon>Pseudomonadati</taxon>
        <taxon>Verrucomicrobiota</taxon>
        <taxon>Verrucomicrobiia</taxon>
        <taxon>Verrucomicrobiales</taxon>
        <taxon>Verrucomicrobiaceae</taxon>
        <taxon>Luteolibacter</taxon>
    </lineage>
</organism>
<accession>A0ABW5D3M1</accession>
<comment type="pathway">
    <text evidence="1">Lipid metabolism.</text>
</comment>
<protein>
    <recommendedName>
        <fullName evidence="10">Cytidylate kinase</fullName>
        <shortName evidence="10">CK</shortName>
        <ecNumber evidence="10">2.7.4.25</ecNumber>
    </recommendedName>
    <alternativeName>
        <fullName evidence="10">Cytidine monophosphate kinase</fullName>
        <shortName evidence="10">CMP kinase</shortName>
    </alternativeName>
</protein>
<evidence type="ECO:0000313" key="13">
    <source>
        <dbReference type="EMBL" id="MFD2255668.1"/>
    </source>
</evidence>
<feature type="region of interest" description="Disordered" evidence="11">
    <location>
        <begin position="152"/>
        <end position="171"/>
    </location>
</feature>
<evidence type="ECO:0000256" key="3">
    <source>
        <dbReference type="ARBA" id="ARBA00022679"/>
    </source>
</evidence>
<dbReference type="InterPro" id="IPR011994">
    <property type="entry name" value="Cytidylate_kinase_dom"/>
</dbReference>
<dbReference type="EC" id="2.7.4.25" evidence="10"/>
<feature type="binding site" evidence="10">
    <location>
        <begin position="10"/>
        <end position="18"/>
    </location>
    <ligand>
        <name>ATP</name>
        <dbReference type="ChEBI" id="CHEBI:30616"/>
    </ligand>
</feature>